<name>B9Z804_9NEIS</name>
<protein>
    <submittedName>
        <fullName evidence="1">Uncharacterized protein</fullName>
    </submittedName>
</protein>
<gene>
    <name evidence="1" type="ORF">FuraDRAFT_3490</name>
</gene>
<comment type="caution">
    <text evidence="1">The sequence shown here is derived from an EMBL/GenBank/DDBJ whole genome shotgun (WGS) entry which is preliminary data.</text>
</comment>
<keyword evidence="2" id="KW-1185">Reference proteome</keyword>
<evidence type="ECO:0000313" key="2">
    <source>
        <dbReference type="Proteomes" id="UP000003165"/>
    </source>
</evidence>
<reference evidence="1 2" key="1">
    <citation type="submission" date="2009-02" db="EMBL/GenBank/DDBJ databases">
        <title>Sequencing of the draft genome and assembly of Lutiella nitroferrum 2002.</title>
        <authorList>
            <consortium name="US DOE Joint Genome Institute (JGI-PGF)"/>
            <person name="Lucas S."/>
            <person name="Copeland A."/>
            <person name="Lapidus A."/>
            <person name="Glavina del Rio T."/>
            <person name="Tice H."/>
            <person name="Bruce D."/>
            <person name="Goodwin L."/>
            <person name="Pitluck S."/>
            <person name="Larimer F."/>
            <person name="Land M.L."/>
            <person name="Hauser L."/>
            <person name="Coates J.D."/>
        </authorList>
    </citation>
    <scope>NUCLEOTIDE SEQUENCE [LARGE SCALE GENOMIC DNA]</scope>
    <source>
        <strain evidence="1 2">2002</strain>
    </source>
</reference>
<accession>B9Z804</accession>
<dbReference type="EMBL" id="ACIS01000011">
    <property type="protein sequence ID" value="EEG07059.1"/>
    <property type="molecule type" value="Genomic_DNA"/>
</dbReference>
<sequence>MNYAHTLTRYKAWADQAFLAVVGELPESASVLLVPRRILFGVLLRPLNHSYAMDHVWQCHLLGKPHGLTTRNPSTRRRWRSWTSCRGKSTSGISAMWIPCPPRNWNKWSSSNPSAADMARCRVAIFCCTWSITLPITVVMRQTFFTIWGWCPLHRPAGVPAGSRPGRCLAQWPIVPRGWHDRRDSGGVSGVAIPRYHTAIMPPVLYNAQP</sequence>
<organism evidence="1 2">
    <name type="scientific">Pseudogulbenkiania ferrooxidans 2002</name>
    <dbReference type="NCBI Taxonomy" id="279714"/>
    <lineage>
        <taxon>Bacteria</taxon>
        <taxon>Pseudomonadati</taxon>
        <taxon>Pseudomonadota</taxon>
        <taxon>Betaproteobacteria</taxon>
        <taxon>Neisseriales</taxon>
        <taxon>Chromobacteriaceae</taxon>
        <taxon>Pseudogulbenkiania</taxon>
    </lineage>
</organism>
<evidence type="ECO:0000313" key="1">
    <source>
        <dbReference type="EMBL" id="EEG07059.1"/>
    </source>
</evidence>
<dbReference type="eggNOG" id="COG2318">
    <property type="taxonomic scope" value="Bacteria"/>
</dbReference>
<dbReference type="Proteomes" id="UP000003165">
    <property type="component" value="Unassembled WGS sequence"/>
</dbReference>
<proteinExistence type="predicted"/>
<dbReference type="AlphaFoldDB" id="B9Z804"/>